<evidence type="ECO:0000256" key="7">
    <source>
        <dbReference type="SAM" id="Phobius"/>
    </source>
</evidence>
<dbReference type="GO" id="GO:0005886">
    <property type="term" value="C:plasma membrane"/>
    <property type="evidence" value="ECO:0007669"/>
    <property type="project" value="UniProtKB-SubCell"/>
</dbReference>
<dbReference type="PANTHER" id="PTHR30625">
    <property type="entry name" value="PROTEIN TOLQ"/>
    <property type="match status" value="1"/>
</dbReference>
<dbReference type="InterPro" id="IPR050790">
    <property type="entry name" value="ExbB/TolQ_transport"/>
</dbReference>
<evidence type="ECO:0000256" key="5">
    <source>
        <dbReference type="ARBA" id="ARBA00023136"/>
    </source>
</evidence>
<feature type="transmembrane region" description="Helical" evidence="7">
    <location>
        <begin position="77"/>
        <end position="98"/>
    </location>
</feature>
<gene>
    <name evidence="10" type="primary">exbB_3</name>
    <name evidence="10" type="ORF">Pan97_14090</name>
</gene>
<dbReference type="OrthoDB" id="9809716at2"/>
<keyword evidence="8" id="KW-0732">Signal</keyword>
<dbReference type="Proteomes" id="UP000318626">
    <property type="component" value="Chromosome"/>
</dbReference>
<evidence type="ECO:0000256" key="6">
    <source>
        <dbReference type="RuleBase" id="RU004057"/>
    </source>
</evidence>
<comment type="similarity">
    <text evidence="6">Belongs to the exbB/tolQ family.</text>
</comment>
<protein>
    <submittedName>
        <fullName evidence="10">Biopolymer transport protein ExbB</fullName>
    </submittedName>
</protein>
<dbReference type="GO" id="GO:0017038">
    <property type="term" value="P:protein import"/>
    <property type="evidence" value="ECO:0007669"/>
    <property type="project" value="TreeGrafter"/>
</dbReference>
<keyword evidence="6" id="KW-0813">Transport</keyword>
<comment type="subcellular location">
    <subcellularLocation>
        <location evidence="1">Cell membrane</location>
        <topology evidence="1">Multi-pass membrane protein</topology>
    </subcellularLocation>
    <subcellularLocation>
        <location evidence="6">Membrane</location>
        <topology evidence="6">Multi-pass membrane protein</topology>
    </subcellularLocation>
</comment>
<accession>A0A518C5A6</accession>
<reference evidence="11" key="1">
    <citation type="submission" date="2019-02" db="EMBL/GenBank/DDBJ databases">
        <title>Deep-cultivation of Planctomycetes and their phenomic and genomic characterization uncovers novel biology.</title>
        <authorList>
            <person name="Wiegand S."/>
            <person name="Jogler M."/>
            <person name="Boedeker C."/>
            <person name="Pinto D."/>
            <person name="Vollmers J."/>
            <person name="Rivas-Marin E."/>
            <person name="Kohn T."/>
            <person name="Peeters S.H."/>
            <person name="Heuer A."/>
            <person name="Rast P."/>
            <person name="Oberbeckmann S."/>
            <person name="Bunk B."/>
            <person name="Jeske O."/>
            <person name="Meyerdierks A."/>
            <person name="Storesund J.E."/>
            <person name="Kallscheuer N."/>
            <person name="Luecker S."/>
            <person name="Lage O.M."/>
            <person name="Pohl T."/>
            <person name="Merkel B.J."/>
            <person name="Hornburger P."/>
            <person name="Mueller R.-W."/>
            <person name="Bruemmer F."/>
            <person name="Labrenz M."/>
            <person name="Spormann A.M."/>
            <person name="Op den Camp H."/>
            <person name="Overmann J."/>
            <person name="Amann R."/>
            <person name="Jetten M.S.M."/>
            <person name="Mascher T."/>
            <person name="Medema M.H."/>
            <person name="Devos D.P."/>
            <person name="Kaster A.-K."/>
            <person name="Ovreas L."/>
            <person name="Rohde M."/>
            <person name="Galperin M.Y."/>
            <person name="Jogler C."/>
        </authorList>
    </citation>
    <scope>NUCLEOTIDE SEQUENCE [LARGE SCALE GENOMIC DNA]</scope>
    <source>
        <strain evidence="11">Pan97</strain>
    </source>
</reference>
<dbReference type="Pfam" id="PF01618">
    <property type="entry name" value="MotA_ExbB"/>
    <property type="match status" value="1"/>
</dbReference>
<evidence type="ECO:0000256" key="3">
    <source>
        <dbReference type="ARBA" id="ARBA00022692"/>
    </source>
</evidence>
<keyword evidence="2" id="KW-1003">Cell membrane</keyword>
<dbReference type="AlphaFoldDB" id="A0A518C5A6"/>
<keyword evidence="11" id="KW-1185">Reference proteome</keyword>
<feature type="signal peptide" evidence="8">
    <location>
        <begin position="1"/>
        <end position="32"/>
    </location>
</feature>
<evidence type="ECO:0000256" key="8">
    <source>
        <dbReference type="SAM" id="SignalP"/>
    </source>
</evidence>
<feature type="transmembrane region" description="Helical" evidence="7">
    <location>
        <begin position="176"/>
        <end position="198"/>
    </location>
</feature>
<dbReference type="RefSeq" id="WP_144971367.1">
    <property type="nucleotide sequence ID" value="NZ_CP036289.1"/>
</dbReference>
<feature type="transmembrane region" description="Helical" evidence="7">
    <location>
        <begin position="218"/>
        <end position="243"/>
    </location>
</feature>
<evidence type="ECO:0000313" key="10">
    <source>
        <dbReference type="EMBL" id="QDU74402.1"/>
    </source>
</evidence>
<keyword evidence="5 7" id="KW-0472">Membrane</keyword>
<keyword evidence="4 7" id="KW-1133">Transmembrane helix</keyword>
<evidence type="ECO:0000256" key="1">
    <source>
        <dbReference type="ARBA" id="ARBA00004651"/>
    </source>
</evidence>
<feature type="domain" description="MotA/TolQ/ExbB proton channel" evidence="9">
    <location>
        <begin position="134"/>
        <end position="253"/>
    </location>
</feature>
<evidence type="ECO:0000256" key="4">
    <source>
        <dbReference type="ARBA" id="ARBA00022989"/>
    </source>
</evidence>
<name>A0A518C5A6_9BACT</name>
<evidence type="ECO:0000313" key="11">
    <source>
        <dbReference type="Proteomes" id="UP000318626"/>
    </source>
</evidence>
<dbReference type="InterPro" id="IPR002898">
    <property type="entry name" value="MotA_ExbB_proton_chnl"/>
</dbReference>
<proteinExistence type="inferred from homology"/>
<sequence precursor="true">MLRRSQAFSLSLCVASVALMLGIFLTTQAVTAQDAAADAEPAAAEPADAEPVGNGDTTAPAEAPKTVFEWVYTALSYYFWIFMVISIVFVALLVMNIMNARRENVVPLALVESFEACLEENQVQEAYDMAKEDESFLGKVLSAGLEKVSQGYDKAIEAMQEVGEEENMKLDHRLSYLALIGTLSPMIGLFGTVDGMIQSFSVIARSGGTPDASALANGISTALFTTLVGLALAIPAIAAYNILRNRVDRLALEVGITSEGLMSRFQNVGK</sequence>
<dbReference type="EMBL" id="CP036289">
    <property type="protein sequence ID" value="QDU74402.1"/>
    <property type="molecule type" value="Genomic_DNA"/>
</dbReference>
<evidence type="ECO:0000256" key="2">
    <source>
        <dbReference type="ARBA" id="ARBA00022475"/>
    </source>
</evidence>
<keyword evidence="3 7" id="KW-0812">Transmembrane</keyword>
<dbReference type="PANTHER" id="PTHR30625:SF17">
    <property type="entry name" value="TOLQ-RELATED"/>
    <property type="match status" value="1"/>
</dbReference>
<evidence type="ECO:0000259" key="9">
    <source>
        <dbReference type="Pfam" id="PF01618"/>
    </source>
</evidence>
<keyword evidence="6" id="KW-0653">Protein transport</keyword>
<feature type="chain" id="PRO_5021988650" evidence="8">
    <location>
        <begin position="33"/>
        <end position="270"/>
    </location>
</feature>
<organism evidence="10 11">
    <name type="scientific">Bremerella volcania</name>
    <dbReference type="NCBI Taxonomy" id="2527984"/>
    <lineage>
        <taxon>Bacteria</taxon>
        <taxon>Pseudomonadati</taxon>
        <taxon>Planctomycetota</taxon>
        <taxon>Planctomycetia</taxon>
        <taxon>Pirellulales</taxon>
        <taxon>Pirellulaceae</taxon>
        <taxon>Bremerella</taxon>
    </lineage>
</organism>
<dbReference type="KEGG" id="bvo:Pan97_14090"/>